<keyword evidence="4" id="KW-1185">Reference proteome</keyword>
<evidence type="ECO:0000256" key="1">
    <source>
        <dbReference type="ARBA" id="ARBA00008270"/>
    </source>
</evidence>
<evidence type="ECO:0000313" key="4">
    <source>
        <dbReference type="Proteomes" id="UP001519287"/>
    </source>
</evidence>
<reference evidence="3 4" key="1">
    <citation type="submission" date="2021-03" db="EMBL/GenBank/DDBJ databases">
        <title>Genomic Encyclopedia of Type Strains, Phase IV (KMG-IV): sequencing the most valuable type-strain genomes for metagenomic binning, comparative biology and taxonomic classification.</title>
        <authorList>
            <person name="Goeker M."/>
        </authorList>
    </citation>
    <scope>NUCLEOTIDE SEQUENCE [LARGE SCALE GENOMIC DNA]</scope>
    <source>
        <strain evidence="3 4">DSM 26048</strain>
    </source>
</reference>
<name>A0ABS4J2K8_9BACL</name>
<dbReference type="NCBIfam" id="TIGR00654">
    <property type="entry name" value="PhzF_family"/>
    <property type="match status" value="1"/>
</dbReference>
<evidence type="ECO:0000256" key="2">
    <source>
        <dbReference type="ARBA" id="ARBA00023235"/>
    </source>
</evidence>
<gene>
    <name evidence="3" type="ORF">J2Z66_004661</name>
</gene>
<dbReference type="PANTHER" id="PTHR13774">
    <property type="entry name" value="PHENAZINE BIOSYNTHESIS PROTEIN"/>
    <property type="match status" value="1"/>
</dbReference>
<dbReference type="SUPFAM" id="SSF54506">
    <property type="entry name" value="Diaminopimelate epimerase-like"/>
    <property type="match status" value="1"/>
</dbReference>
<accession>A0ABS4J2K8</accession>
<comment type="caution">
    <text evidence="3">The sequence shown here is derived from an EMBL/GenBank/DDBJ whole genome shotgun (WGS) entry which is preliminary data.</text>
</comment>
<comment type="similarity">
    <text evidence="1">Belongs to the PhzF family.</text>
</comment>
<dbReference type="PANTHER" id="PTHR13774:SF17">
    <property type="entry name" value="PHENAZINE BIOSYNTHESIS-LIKE DOMAIN-CONTAINING PROTEIN"/>
    <property type="match status" value="1"/>
</dbReference>
<dbReference type="Proteomes" id="UP001519287">
    <property type="component" value="Unassembled WGS sequence"/>
</dbReference>
<keyword evidence="2" id="KW-0413">Isomerase</keyword>
<dbReference type="Gene3D" id="3.10.310.10">
    <property type="entry name" value="Diaminopimelate Epimerase, Chain A, domain 1"/>
    <property type="match status" value="2"/>
</dbReference>
<evidence type="ECO:0000313" key="3">
    <source>
        <dbReference type="EMBL" id="MBP1993044.1"/>
    </source>
</evidence>
<dbReference type="EMBL" id="JAGGLB010000016">
    <property type="protein sequence ID" value="MBP1993044.1"/>
    <property type="molecule type" value="Genomic_DNA"/>
</dbReference>
<organism evidence="3 4">
    <name type="scientific">Paenibacillus eucommiae</name>
    <dbReference type="NCBI Taxonomy" id="1355755"/>
    <lineage>
        <taxon>Bacteria</taxon>
        <taxon>Bacillati</taxon>
        <taxon>Bacillota</taxon>
        <taxon>Bacilli</taxon>
        <taxon>Bacillales</taxon>
        <taxon>Paenibacillaceae</taxon>
        <taxon>Paenibacillus</taxon>
    </lineage>
</organism>
<sequence length="263" mass="29352">MMLPIYVVDAFTDKTFKGNPAAVCLTPGPLDDDQMQSIAAEMNLSETAFLFPYQDGYSLRWFTPNTEVDLCGHATLASAHILWEKEMLTVDQQANFYTKSGLLTAIKSGSWIQLNFPMEPEIACSCPSELIEALQITPIYVGRNRLDYLIEIESEDVLKNLKPNFSLLEKVQTRGIIVTSKSVEFDFISRCFFPALGVNEDPVTGSAHCCLAPYWSNKLKKNELYAYQASARGGILKITIKNDRIMMAGQAVTVIKSELLISK</sequence>
<protein>
    <submittedName>
        <fullName evidence="3">PhzF family phenazine biosynthesis protein</fullName>
    </submittedName>
</protein>
<proteinExistence type="inferred from homology"/>
<dbReference type="InterPro" id="IPR003719">
    <property type="entry name" value="Phenazine_PhzF-like"/>
</dbReference>
<dbReference type="PIRSF" id="PIRSF016184">
    <property type="entry name" value="PhzC_PhzF"/>
    <property type="match status" value="1"/>
</dbReference>
<dbReference type="Pfam" id="PF02567">
    <property type="entry name" value="PhzC-PhzF"/>
    <property type="match status" value="1"/>
</dbReference>